<sequence>MLTDGFNLPAKYIIHTPGPIWQGGSKKEAELLQASFENSLKLAVNHRCDSIAFPLISSGIYGYPKEEALQIAVSAISSFLFQHDLLVYFVVFDKNSFCLSKKLKLV</sequence>
<dbReference type="EMBL" id="JACHGK010000012">
    <property type="protein sequence ID" value="MBB6446556.1"/>
    <property type="molecule type" value="Genomic_DNA"/>
</dbReference>
<gene>
    <name evidence="2" type="ORF">HNR53_003216</name>
</gene>
<dbReference type="PANTHER" id="PTHR11106:SF27">
    <property type="entry name" value="MACRO DOMAIN-CONTAINING PROTEIN"/>
    <property type="match status" value="1"/>
</dbReference>
<name>A0A7X0HVW8_9BACI</name>
<reference evidence="2 3" key="1">
    <citation type="submission" date="2020-08" db="EMBL/GenBank/DDBJ databases">
        <title>Genomic Encyclopedia of Type Strains, Phase IV (KMG-IV): sequencing the most valuable type-strain genomes for metagenomic binning, comparative biology and taxonomic classification.</title>
        <authorList>
            <person name="Goeker M."/>
        </authorList>
    </citation>
    <scope>NUCLEOTIDE SEQUENCE [LARGE SCALE GENOMIC DNA]</scope>
    <source>
        <strain evidence="2 3">DSM 5391</strain>
    </source>
</reference>
<protein>
    <submittedName>
        <fullName evidence="2">O-acetyl-ADP-ribose deacetylase (Regulator of RNase III)</fullName>
    </submittedName>
</protein>
<dbReference type="PROSITE" id="PS51154">
    <property type="entry name" value="MACRO"/>
    <property type="match status" value="1"/>
</dbReference>
<accession>A0A7X0HVW8</accession>
<keyword evidence="3" id="KW-1185">Reference proteome</keyword>
<comment type="caution">
    <text evidence="2">The sequence shown here is derived from an EMBL/GenBank/DDBJ whole genome shotgun (WGS) entry which is preliminary data.</text>
</comment>
<feature type="domain" description="Macro" evidence="1">
    <location>
        <begin position="1"/>
        <end position="106"/>
    </location>
</feature>
<dbReference type="AlphaFoldDB" id="A0A7X0HVW8"/>
<evidence type="ECO:0000259" key="1">
    <source>
        <dbReference type="PROSITE" id="PS51154"/>
    </source>
</evidence>
<dbReference type="SUPFAM" id="SSF52949">
    <property type="entry name" value="Macro domain-like"/>
    <property type="match status" value="1"/>
</dbReference>
<dbReference type="Gene3D" id="3.40.220.10">
    <property type="entry name" value="Leucine Aminopeptidase, subunit E, domain 1"/>
    <property type="match status" value="1"/>
</dbReference>
<dbReference type="InterPro" id="IPR002589">
    <property type="entry name" value="Macro_dom"/>
</dbReference>
<dbReference type="Pfam" id="PF01661">
    <property type="entry name" value="Macro"/>
    <property type="match status" value="1"/>
</dbReference>
<organism evidence="2 3">
    <name type="scientific">Bacillus benzoevorans</name>
    <dbReference type="NCBI Taxonomy" id="1456"/>
    <lineage>
        <taxon>Bacteria</taxon>
        <taxon>Bacillati</taxon>
        <taxon>Bacillota</taxon>
        <taxon>Bacilli</taxon>
        <taxon>Bacillales</taxon>
        <taxon>Bacillaceae</taxon>
        <taxon>Bacillus</taxon>
    </lineage>
</organism>
<dbReference type="PANTHER" id="PTHR11106">
    <property type="entry name" value="GANGLIOSIDE INDUCED DIFFERENTIATION ASSOCIATED PROTEIN 2-RELATED"/>
    <property type="match status" value="1"/>
</dbReference>
<dbReference type="InterPro" id="IPR043472">
    <property type="entry name" value="Macro_dom-like"/>
</dbReference>
<proteinExistence type="predicted"/>
<dbReference type="Proteomes" id="UP000531594">
    <property type="component" value="Unassembled WGS sequence"/>
</dbReference>
<evidence type="ECO:0000313" key="2">
    <source>
        <dbReference type="EMBL" id="MBB6446556.1"/>
    </source>
</evidence>
<evidence type="ECO:0000313" key="3">
    <source>
        <dbReference type="Proteomes" id="UP000531594"/>
    </source>
</evidence>